<protein>
    <submittedName>
        <fullName evidence="2">Uncharacterized protein</fullName>
    </submittedName>
</protein>
<gene>
    <name evidence="2" type="primary">NCL1_38029</name>
    <name evidence="2" type="ORF">TNIN_444781</name>
</gene>
<dbReference type="Proteomes" id="UP000886998">
    <property type="component" value="Unassembled WGS sequence"/>
</dbReference>
<evidence type="ECO:0000313" key="3">
    <source>
        <dbReference type="Proteomes" id="UP000886998"/>
    </source>
</evidence>
<feature type="transmembrane region" description="Helical" evidence="1">
    <location>
        <begin position="148"/>
        <end position="166"/>
    </location>
</feature>
<keyword evidence="1" id="KW-0472">Membrane</keyword>
<dbReference type="EMBL" id="BMAV01022741">
    <property type="protein sequence ID" value="GFY77962.1"/>
    <property type="molecule type" value="Genomic_DNA"/>
</dbReference>
<organism evidence="2 3">
    <name type="scientific">Trichonephila inaurata madagascariensis</name>
    <dbReference type="NCBI Taxonomy" id="2747483"/>
    <lineage>
        <taxon>Eukaryota</taxon>
        <taxon>Metazoa</taxon>
        <taxon>Ecdysozoa</taxon>
        <taxon>Arthropoda</taxon>
        <taxon>Chelicerata</taxon>
        <taxon>Arachnida</taxon>
        <taxon>Araneae</taxon>
        <taxon>Araneomorphae</taxon>
        <taxon>Entelegynae</taxon>
        <taxon>Araneoidea</taxon>
        <taxon>Nephilidae</taxon>
        <taxon>Trichonephila</taxon>
        <taxon>Trichonephila inaurata</taxon>
    </lineage>
</organism>
<keyword evidence="3" id="KW-1185">Reference proteome</keyword>
<proteinExistence type="predicted"/>
<sequence length="174" mass="20227">MDLPNLQHILHILRDIEAEETDDDEPGDFDQIVIVLADEGETRPARTQFRVWISIALEPQNQQFIQGFIAEFRRRLLHALRLLEMAQDRLQNIQDLINQTGTQHMFPQPVEPPVTRMLPQPTSCHLFQLSHSKGCETKNSNPSKWRKISRYFIAISLMIGTVVWLHPTIRQLLS</sequence>
<keyword evidence="1" id="KW-0812">Transmembrane</keyword>
<dbReference type="OrthoDB" id="10451541at2759"/>
<dbReference type="AlphaFoldDB" id="A0A8X7CUA4"/>
<accession>A0A8X7CUA4</accession>
<reference evidence="2" key="1">
    <citation type="submission" date="2020-08" db="EMBL/GenBank/DDBJ databases">
        <title>Multicomponent nature underlies the extraordinary mechanical properties of spider dragline silk.</title>
        <authorList>
            <person name="Kono N."/>
            <person name="Nakamura H."/>
            <person name="Mori M."/>
            <person name="Yoshida Y."/>
            <person name="Ohtoshi R."/>
            <person name="Malay A.D."/>
            <person name="Moran D.A.P."/>
            <person name="Tomita M."/>
            <person name="Numata K."/>
            <person name="Arakawa K."/>
        </authorList>
    </citation>
    <scope>NUCLEOTIDE SEQUENCE</scope>
</reference>
<comment type="caution">
    <text evidence="2">The sequence shown here is derived from an EMBL/GenBank/DDBJ whole genome shotgun (WGS) entry which is preliminary data.</text>
</comment>
<evidence type="ECO:0000256" key="1">
    <source>
        <dbReference type="SAM" id="Phobius"/>
    </source>
</evidence>
<evidence type="ECO:0000313" key="2">
    <source>
        <dbReference type="EMBL" id="GFY77962.1"/>
    </source>
</evidence>
<keyword evidence="1" id="KW-1133">Transmembrane helix</keyword>
<name>A0A8X7CUA4_9ARAC</name>